<evidence type="ECO:0000313" key="6">
    <source>
        <dbReference type="EMBL" id="MBB5352320.1"/>
    </source>
</evidence>
<organism evidence="6 7">
    <name type="scientific">Haloferula luteola</name>
    <dbReference type="NCBI Taxonomy" id="595692"/>
    <lineage>
        <taxon>Bacteria</taxon>
        <taxon>Pseudomonadati</taxon>
        <taxon>Verrucomicrobiota</taxon>
        <taxon>Verrucomicrobiia</taxon>
        <taxon>Verrucomicrobiales</taxon>
        <taxon>Verrucomicrobiaceae</taxon>
        <taxon>Haloferula</taxon>
    </lineage>
</organism>
<dbReference type="InterPro" id="IPR037171">
    <property type="entry name" value="NagB/RpiA_transferase-like"/>
</dbReference>
<dbReference type="NCBIfam" id="TIGR02727">
    <property type="entry name" value="MTHFS_bact"/>
    <property type="match status" value="1"/>
</dbReference>
<comment type="caution">
    <text evidence="6">The sequence shown here is derived from an EMBL/GenBank/DDBJ whole genome shotgun (WGS) entry which is preliminary data.</text>
</comment>
<dbReference type="EC" id="6.3.3.2" evidence="5"/>
<dbReference type="PIRSF" id="PIRSF006806">
    <property type="entry name" value="FTHF_cligase"/>
    <property type="match status" value="1"/>
</dbReference>
<dbReference type="RefSeq" id="WP_184019254.1">
    <property type="nucleotide sequence ID" value="NZ_JACHFD010000012.1"/>
</dbReference>
<comment type="catalytic activity">
    <reaction evidence="5">
        <text>(6S)-5-formyl-5,6,7,8-tetrahydrofolate + ATP = (6R)-5,10-methenyltetrahydrofolate + ADP + phosphate</text>
        <dbReference type="Rhea" id="RHEA:10488"/>
        <dbReference type="ChEBI" id="CHEBI:30616"/>
        <dbReference type="ChEBI" id="CHEBI:43474"/>
        <dbReference type="ChEBI" id="CHEBI:57455"/>
        <dbReference type="ChEBI" id="CHEBI:57457"/>
        <dbReference type="ChEBI" id="CHEBI:456216"/>
        <dbReference type="EC" id="6.3.3.2"/>
    </reaction>
</comment>
<dbReference type="AlphaFoldDB" id="A0A840VEP2"/>
<comment type="similarity">
    <text evidence="1 5">Belongs to the 5-formyltetrahydrofolate cyclo-ligase family.</text>
</comment>
<dbReference type="PANTHER" id="PTHR23407:SF1">
    <property type="entry name" value="5-FORMYLTETRAHYDROFOLATE CYCLO-LIGASE"/>
    <property type="match status" value="1"/>
</dbReference>
<evidence type="ECO:0000256" key="5">
    <source>
        <dbReference type="RuleBase" id="RU361279"/>
    </source>
</evidence>
<keyword evidence="5" id="KW-0460">Magnesium</keyword>
<dbReference type="GO" id="GO:0030272">
    <property type="term" value="F:5-formyltetrahydrofolate cyclo-ligase activity"/>
    <property type="evidence" value="ECO:0007669"/>
    <property type="project" value="UniProtKB-EC"/>
</dbReference>
<dbReference type="GO" id="GO:0009396">
    <property type="term" value="P:folic acid-containing compound biosynthetic process"/>
    <property type="evidence" value="ECO:0007669"/>
    <property type="project" value="TreeGrafter"/>
</dbReference>
<name>A0A840VEP2_9BACT</name>
<keyword evidence="7" id="KW-1185">Reference proteome</keyword>
<keyword evidence="6" id="KW-0436">Ligase</keyword>
<dbReference type="Gene3D" id="3.40.50.10420">
    <property type="entry name" value="NagB/RpiA/CoA transferase-like"/>
    <property type="match status" value="1"/>
</dbReference>
<feature type="binding site" evidence="4">
    <location>
        <position position="61"/>
    </location>
    <ligand>
        <name>substrate</name>
    </ligand>
</feature>
<comment type="cofactor">
    <cofactor evidence="5">
        <name>Mg(2+)</name>
        <dbReference type="ChEBI" id="CHEBI:18420"/>
    </cofactor>
</comment>
<keyword evidence="5" id="KW-0479">Metal-binding</keyword>
<sequence>MPMQATTPGPNADKRSWRTWLRAQHDPHPQDTSLLLADSLKRDLSALPPSRIALFCALPDEPDLTSLIGLSPHRWYLPRVDGQEMHFHEVHHLDDLRIGAFGIREPHPDLAPGDPTDLDLILCPGLGFGRDGSRLGRGRGYYDRLLHLAPSAQRVGATFPCRIVDHLPTEPHDIPMHRLLEIR</sequence>
<gene>
    <name evidence="6" type="ORF">HNR46_002565</name>
</gene>
<dbReference type="SUPFAM" id="SSF100950">
    <property type="entry name" value="NagB/RpiA/CoA transferase-like"/>
    <property type="match status" value="1"/>
</dbReference>
<dbReference type="EMBL" id="JACHFD010000012">
    <property type="protein sequence ID" value="MBB5352320.1"/>
    <property type="molecule type" value="Genomic_DNA"/>
</dbReference>
<keyword evidence="3 4" id="KW-0067">ATP-binding</keyword>
<keyword evidence="2 4" id="KW-0547">Nucleotide-binding</keyword>
<proteinExistence type="inferred from homology"/>
<accession>A0A840VEP2</accession>
<evidence type="ECO:0000313" key="7">
    <source>
        <dbReference type="Proteomes" id="UP000557717"/>
    </source>
</evidence>
<dbReference type="Proteomes" id="UP000557717">
    <property type="component" value="Unassembled WGS sequence"/>
</dbReference>
<feature type="binding site" evidence="4">
    <location>
        <begin position="134"/>
        <end position="142"/>
    </location>
    <ligand>
        <name>ATP</name>
        <dbReference type="ChEBI" id="CHEBI:30616"/>
    </ligand>
</feature>
<dbReference type="GO" id="GO:0035999">
    <property type="term" value="P:tetrahydrofolate interconversion"/>
    <property type="evidence" value="ECO:0007669"/>
    <property type="project" value="TreeGrafter"/>
</dbReference>
<evidence type="ECO:0000256" key="2">
    <source>
        <dbReference type="ARBA" id="ARBA00022741"/>
    </source>
</evidence>
<evidence type="ECO:0000256" key="1">
    <source>
        <dbReference type="ARBA" id="ARBA00010638"/>
    </source>
</evidence>
<dbReference type="InterPro" id="IPR024185">
    <property type="entry name" value="FTHF_cligase-like_sf"/>
</dbReference>
<dbReference type="GO" id="GO:0046872">
    <property type="term" value="F:metal ion binding"/>
    <property type="evidence" value="ECO:0007669"/>
    <property type="project" value="UniProtKB-KW"/>
</dbReference>
<evidence type="ECO:0000256" key="3">
    <source>
        <dbReference type="ARBA" id="ARBA00022840"/>
    </source>
</evidence>
<protein>
    <recommendedName>
        <fullName evidence="5">5-formyltetrahydrofolate cyclo-ligase</fullName>
        <ecNumber evidence="5">6.3.3.2</ecNumber>
    </recommendedName>
</protein>
<dbReference type="PANTHER" id="PTHR23407">
    <property type="entry name" value="ATPASE INHIBITOR/5-FORMYLTETRAHYDROFOLATE CYCLO-LIGASE"/>
    <property type="match status" value="1"/>
</dbReference>
<dbReference type="InterPro" id="IPR002698">
    <property type="entry name" value="FTHF_cligase"/>
</dbReference>
<reference evidence="6 7" key="1">
    <citation type="submission" date="2020-08" db="EMBL/GenBank/DDBJ databases">
        <title>Genomic Encyclopedia of Type Strains, Phase IV (KMG-IV): sequencing the most valuable type-strain genomes for metagenomic binning, comparative biology and taxonomic classification.</title>
        <authorList>
            <person name="Goeker M."/>
        </authorList>
    </citation>
    <scope>NUCLEOTIDE SEQUENCE [LARGE SCALE GENOMIC DNA]</scope>
    <source>
        <strain evidence="6 7">YC6886</strain>
    </source>
</reference>
<dbReference type="Pfam" id="PF01812">
    <property type="entry name" value="5-FTHF_cyc-lig"/>
    <property type="match status" value="1"/>
</dbReference>
<dbReference type="GO" id="GO:0005524">
    <property type="term" value="F:ATP binding"/>
    <property type="evidence" value="ECO:0007669"/>
    <property type="project" value="UniProtKB-KW"/>
</dbReference>
<evidence type="ECO:0000256" key="4">
    <source>
        <dbReference type="PIRSR" id="PIRSR006806-1"/>
    </source>
</evidence>